<dbReference type="Pfam" id="PF09773">
    <property type="entry name" value="Meckelin"/>
    <property type="match status" value="1"/>
</dbReference>
<evidence type="ECO:0000256" key="1">
    <source>
        <dbReference type="SAM" id="Phobius"/>
    </source>
</evidence>
<dbReference type="Proteomes" id="UP000887574">
    <property type="component" value="Unplaced"/>
</dbReference>
<name>A0A915CPX8_9BILA</name>
<dbReference type="PANTHER" id="PTHR21274">
    <property type="entry name" value="MECKELIN"/>
    <property type="match status" value="1"/>
</dbReference>
<keyword evidence="2" id="KW-1185">Reference proteome</keyword>
<reference evidence="3" key="1">
    <citation type="submission" date="2022-11" db="UniProtKB">
        <authorList>
            <consortium name="WormBaseParasite"/>
        </authorList>
    </citation>
    <scope>IDENTIFICATION</scope>
</reference>
<feature type="transmembrane region" description="Helical" evidence="1">
    <location>
        <begin position="630"/>
        <end position="651"/>
    </location>
</feature>
<dbReference type="PANTHER" id="PTHR21274:SF0">
    <property type="entry name" value="MECKELIN"/>
    <property type="match status" value="1"/>
</dbReference>
<dbReference type="AlphaFoldDB" id="A0A915CPX8"/>
<dbReference type="InterPro" id="IPR019170">
    <property type="entry name" value="Meckelin"/>
</dbReference>
<dbReference type="GO" id="GO:0060271">
    <property type="term" value="P:cilium assembly"/>
    <property type="evidence" value="ECO:0007669"/>
    <property type="project" value="InterPro"/>
</dbReference>
<keyword evidence="1" id="KW-0472">Membrane</keyword>
<proteinExistence type="predicted"/>
<evidence type="ECO:0000313" key="2">
    <source>
        <dbReference type="Proteomes" id="UP000887574"/>
    </source>
</evidence>
<protein>
    <submittedName>
        <fullName evidence="3">Meckelin</fullName>
    </submittedName>
</protein>
<keyword evidence="1" id="KW-0812">Transmembrane</keyword>
<evidence type="ECO:0000313" key="3">
    <source>
        <dbReference type="WBParaSite" id="jg10957"/>
    </source>
</evidence>
<feature type="transmembrane region" description="Helical" evidence="1">
    <location>
        <begin position="492"/>
        <end position="517"/>
    </location>
</feature>
<accession>A0A915CPX8</accession>
<dbReference type="GO" id="GO:0036038">
    <property type="term" value="C:MKS complex"/>
    <property type="evidence" value="ECO:0007669"/>
    <property type="project" value="InterPro"/>
</dbReference>
<keyword evidence="1" id="KW-1133">Transmembrane helix</keyword>
<sequence>MSPNTAIPWEMPSQCASQQFFNPVSMKCSACPDGKVSDQFKESCKCAPDTVPNPPSSSSSVNLGCSRCGQGMGVNPTLQLCVYCEPQSEGQCLPCGEGEVPVLLAEGANNSFVQKCTKCPTNMVPDADKQLCVPCTDSDCFCKQNLALCSPTSNSDAKSEGILLESGQMFRFSYLNKYFAIAEAKCRAGDSRECQHLANMCVLQDFNQDSQQGACYVLETIRRATLNLQQTIPALFYSNEASIELYRENGIEATFNVDDTAVNSQLDLLTASYSLSGTFLGVMSVRSGLLQICPQIYPLPVLNENIRDNEGFVNRNSELWRDSRWVLTRRFFIGDIQLGSQTSQEYGQLVRLPQTISIHIQLQSSRDGRIFPPVGELDPTNKSSENVFTSSFSVQYSVDSSRYDKTIEVLMATFCSMSVLLAALKAYSWGRRAGKLIVDASTIVKFLFYTCENISNVFLFVIGFISIWINFAYKLQQHLVYLPLSYNQEWSFVAYIISATSLKFVVLIHNYVALTLVETFFIDWERSRITVERPRDPTLDVSAEGLEANPTVSANQKASKQAPVVIWRTYLIANEWNELQGYRKTSLTVQMLSLLLLLDYFSFADYAKIQPGFDRYNQPREYSETRMSRFAVDISFYLFIGLLQWLFQVLIIEKVADPFHNFMDLCSVANISVLAMTHPLRGYYIHGRSVHGLADTDMFEMNTFLQRERENLCGLRGLQNGSEIQTFVVHMPRAFRDRLHQLTTSLRTASQAVNLRQTGLDKNTAKVENTAKVYGEINQFLKDMIDHVDVECDYVVTDAKLIEEVMGLELTDTTKLGVFVRDPSEIAYSMAFLYGNEWIYMSFEMLFFCLIDLLTHSRTLAAALTYLVSTLLKKTAKIFFTNNLIKSSLVDHRFLI</sequence>
<organism evidence="2 3">
    <name type="scientific">Ditylenchus dipsaci</name>
    <dbReference type="NCBI Taxonomy" id="166011"/>
    <lineage>
        <taxon>Eukaryota</taxon>
        <taxon>Metazoa</taxon>
        <taxon>Ecdysozoa</taxon>
        <taxon>Nematoda</taxon>
        <taxon>Chromadorea</taxon>
        <taxon>Rhabditida</taxon>
        <taxon>Tylenchina</taxon>
        <taxon>Tylenchomorpha</taxon>
        <taxon>Sphaerularioidea</taxon>
        <taxon>Anguinidae</taxon>
        <taxon>Anguininae</taxon>
        <taxon>Ditylenchus</taxon>
    </lineage>
</organism>
<dbReference type="WBParaSite" id="jg10957">
    <property type="protein sequence ID" value="jg10957"/>
    <property type="gene ID" value="jg10957"/>
</dbReference>
<feature type="transmembrane region" description="Helical" evidence="1">
    <location>
        <begin position="447"/>
        <end position="472"/>
    </location>
</feature>
<feature type="transmembrane region" description="Helical" evidence="1">
    <location>
        <begin position="409"/>
        <end position="427"/>
    </location>
</feature>